<dbReference type="EMBL" id="CAJVPQ010022566">
    <property type="protein sequence ID" value="CAG8760875.1"/>
    <property type="molecule type" value="Genomic_DNA"/>
</dbReference>
<comment type="caution">
    <text evidence="1">The sequence shown here is derived from an EMBL/GenBank/DDBJ whole genome shotgun (WGS) entry which is preliminary data.</text>
</comment>
<dbReference type="Proteomes" id="UP000789570">
    <property type="component" value="Unassembled WGS sequence"/>
</dbReference>
<name>A0A9N9J3M7_9GLOM</name>
<accession>A0A9N9J3M7</accession>
<evidence type="ECO:0000313" key="1">
    <source>
        <dbReference type="EMBL" id="CAG8760875.1"/>
    </source>
</evidence>
<sequence length="49" mass="5668">ITLPTIKHCHNTLLLGRFESSFVLSNFNEFINKYKTTHSLALEVKKAFD</sequence>
<reference evidence="1" key="1">
    <citation type="submission" date="2021-06" db="EMBL/GenBank/DDBJ databases">
        <authorList>
            <person name="Kallberg Y."/>
            <person name="Tangrot J."/>
            <person name="Rosling A."/>
        </authorList>
    </citation>
    <scope>NUCLEOTIDE SEQUENCE</scope>
    <source>
        <strain evidence="1">UK204</strain>
    </source>
</reference>
<feature type="non-terminal residue" evidence="1">
    <location>
        <position position="1"/>
    </location>
</feature>
<feature type="non-terminal residue" evidence="1">
    <location>
        <position position="49"/>
    </location>
</feature>
<gene>
    <name evidence="1" type="ORF">FCALED_LOCUS16923</name>
</gene>
<dbReference type="OrthoDB" id="2395205at2759"/>
<protein>
    <submittedName>
        <fullName evidence="1">8595_t:CDS:1</fullName>
    </submittedName>
</protein>
<proteinExistence type="predicted"/>
<keyword evidence="2" id="KW-1185">Reference proteome</keyword>
<evidence type="ECO:0000313" key="2">
    <source>
        <dbReference type="Proteomes" id="UP000789570"/>
    </source>
</evidence>
<dbReference type="AlphaFoldDB" id="A0A9N9J3M7"/>
<organism evidence="1 2">
    <name type="scientific">Funneliformis caledonium</name>
    <dbReference type="NCBI Taxonomy" id="1117310"/>
    <lineage>
        <taxon>Eukaryota</taxon>
        <taxon>Fungi</taxon>
        <taxon>Fungi incertae sedis</taxon>
        <taxon>Mucoromycota</taxon>
        <taxon>Glomeromycotina</taxon>
        <taxon>Glomeromycetes</taxon>
        <taxon>Glomerales</taxon>
        <taxon>Glomeraceae</taxon>
        <taxon>Funneliformis</taxon>
    </lineage>
</organism>